<evidence type="ECO:0000256" key="2">
    <source>
        <dbReference type="ARBA" id="ARBA00022737"/>
    </source>
</evidence>
<dbReference type="Pfam" id="PF13855">
    <property type="entry name" value="LRR_8"/>
    <property type="match status" value="1"/>
</dbReference>
<dbReference type="EMBL" id="LADJ01000020">
    <property type="protein sequence ID" value="KPJ20826.1"/>
    <property type="molecule type" value="Genomic_DNA"/>
</dbReference>
<proteinExistence type="predicted"/>
<dbReference type="InterPro" id="IPR001611">
    <property type="entry name" value="Leu-rich_rpt"/>
</dbReference>
<dbReference type="PANTHER" id="PTHR45712:SF31">
    <property type="entry name" value="PODOCAN"/>
    <property type="match status" value="1"/>
</dbReference>
<dbReference type="STRING" id="76193.A0A0N1IBY9"/>
<dbReference type="PANTHER" id="PTHR45712">
    <property type="entry name" value="AGAP008170-PA"/>
    <property type="match status" value="1"/>
</dbReference>
<reference evidence="3 4" key="1">
    <citation type="journal article" date="2015" name="Nat. Commun.">
        <title>Outbred genome sequencing and CRISPR/Cas9 gene editing in butterflies.</title>
        <authorList>
            <person name="Li X."/>
            <person name="Fan D."/>
            <person name="Zhang W."/>
            <person name="Liu G."/>
            <person name="Zhang L."/>
            <person name="Zhao L."/>
            <person name="Fang X."/>
            <person name="Chen L."/>
            <person name="Dong Y."/>
            <person name="Chen Y."/>
            <person name="Ding Y."/>
            <person name="Zhao R."/>
            <person name="Feng M."/>
            <person name="Zhu Y."/>
            <person name="Feng Y."/>
            <person name="Jiang X."/>
            <person name="Zhu D."/>
            <person name="Xiang H."/>
            <person name="Feng X."/>
            <person name="Li S."/>
            <person name="Wang J."/>
            <person name="Zhang G."/>
            <person name="Kronforst M.R."/>
            <person name="Wang W."/>
        </authorList>
    </citation>
    <scope>NUCLEOTIDE SEQUENCE [LARGE SCALE GENOMIC DNA]</scope>
    <source>
        <strain evidence="3">Ya'a_city_454_Pm</strain>
        <tissue evidence="3">Whole body</tissue>
    </source>
</reference>
<dbReference type="InParanoid" id="A0A0N1IBY9"/>
<dbReference type="AlphaFoldDB" id="A0A0N1IBY9"/>
<dbReference type="InterPro" id="IPR032675">
    <property type="entry name" value="LRR_dom_sf"/>
</dbReference>
<dbReference type="InterPro" id="IPR050333">
    <property type="entry name" value="SLRP"/>
</dbReference>
<dbReference type="SMART" id="SM00369">
    <property type="entry name" value="LRR_TYP"/>
    <property type="match status" value="4"/>
</dbReference>
<dbReference type="GO" id="GO:0004180">
    <property type="term" value="F:carboxypeptidase activity"/>
    <property type="evidence" value="ECO:0007669"/>
    <property type="project" value="UniProtKB-KW"/>
</dbReference>
<keyword evidence="3" id="KW-0645">Protease</keyword>
<sequence>MPRFSRAVRVQLVVLTHCAVPAAPFVRALAALNVTVLDKLILRDPRGDLQSFHFTGLDVSALEVWAKERVALAEEALGSLGALTELWLVRVALAEPALLRLPASLLRLHIESCNITEFATPALRRLSSLVYLRLYETTLTVAPDLSAAPSLQAVSFSAPLNGLPSSITIKNITAQNCNSLGILGECGALYRLEVSRAGSAPPAGWLARCPALAELSLSGTRLSELPADLVRAAPRLRRLAVRGCGLRHLPHDLLANVRDLHELDFSNNQLETLPEELLVSVRALRSLDLSNNRLTLAGARAALAPTSLHRLALDGNPLGDLCPTGSHDLYRDGTTH</sequence>
<evidence type="ECO:0000313" key="4">
    <source>
        <dbReference type="Proteomes" id="UP000053240"/>
    </source>
</evidence>
<name>A0A0N1IBY9_PAPMA</name>
<keyword evidence="3" id="KW-0121">Carboxypeptidase</keyword>
<keyword evidence="1" id="KW-0433">Leucine-rich repeat</keyword>
<evidence type="ECO:0000256" key="1">
    <source>
        <dbReference type="ARBA" id="ARBA00022614"/>
    </source>
</evidence>
<keyword evidence="2" id="KW-0677">Repeat</keyword>
<evidence type="ECO:0000313" key="3">
    <source>
        <dbReference type="EMBL" id="KPJ20826.1"/>
    </source>
</evidence>
<keyword evidence="3" id="KW-0378">Hydrolase</keyword>
<protein>
    <submittedName>
        <fullName evidence="3">Carboxypeptidase N subunit 2</fullName>
    </submittedName>
</protein>
<keyword evidence="4" id="KW-1185">Reference proteome</keyword>
<organism evidence="3 4">
    <name type="scientific">Papilio machaon</name>
    <name type="common">Old World swallowtail butterfly</name>
    <dbReference type="NCBI Taxonomy" id="76193"/>
    <lineage>
        <taxon>Eukaryota</taxon>
        <taxon>Metazoa</taxon>
        <taxon>Ecdysozoa</taxon>
        <taxon>Arthropoda</taxon>
        <taxon>Hexapoda</taxon>
        <taxon>Insecta</taxon>
        <taxon>Pterygota</taxon>
        <taxon>Neoptera</taxon>
        <taxon>Endopterygota</taxon>
        <taxon>Lepidoptera</taxon>
        <taxon>Glossata</taxon>
        <taxon>Ditrysia</taxon>
        <taxon>Papilionoidea</taxon>
        <taxon>Papilionidae</taxon>
        <taxon>Papilioninae</taxon>
        <taxon>Papilio</taxon>
    </lineage>
</organism>
<dbReference type="GO" id="GO:0005615">
    <property type="term" value="C:extracellular space"/>
    <property type="evidence" value="ECO:0007669"/>
    <property type="project" value="TreeGrafter"/>
</dbReference>
<comment type="caution">
    <text evidence="3">The sequence shown here is derived from an EMBL/GenBank/DDBJ whole genome shotgun (WGS) entry which is preliminary data.</text>
</comment>
<dbReference type="SUPFAM" id="SSF52058">
    <property type="entry name" value="L domain-like"/>
    <property type="match status" value="1"/>
</dbReference>
<accession>A0A0N1IBY9</accession>
<dbReference type="Proteomes" id="UP000053240">
    <property type="component" value="Unassembled WGS sequence"/>
</dbReference>
<gene>
    <name evidence="3" type="ORF">RR48_00487</name>
</gene>
<dbReference type="PROSITE" id="PS51450">
    <property type="entry name" value="LRR"/>
    <property type="match status" value="1"/>
</dbReference>
<dbReference type="Gene3D" id="3.80.10.10">
    <property type="entry name" value="Ribonuclease Inhibitor"/>
    <property type="match status" value="2"/>
</dbReference>
<dbReference type="InterPro" id="IPR003591">
    <property type="entry name" value="Leu-rich_rpt_typical-subtyp"/>
</dbReference>
<dbReference type="PRINTS" id="PR00019">
    <property type="entry name" value="LEURICHRPT"/>
</dbReference>